<reference evidence="2 3" key="1">
    <citation type="submission" date="2015-03" db="EMBL/GenBank/DDBJ databases">
        <authorList>
            <person name="Radwan O."/>
            <person name="Al-Naeli F.A."/>
            <person name="Rendon G.A."/>
            <person name="Fields C."/>
        </authorList>
    </citation>
    <scope>NUCLEOTIDE SEQUENCE [LARGE SCALE GENOMIC DNA]</scope>
    <source>
        <strain evidence="2">CR-DP1</strain>
    </source>
</reference>
<keyword evidence="1" id="KW-0812">Transmembrane</keyword>
<feature type="transmembrane region" description="Helical" evidence="1">
    <location>
        <begin position="176"/>
        <end position="203"/>
    </location>
</feature>
<proteinExistence type="predicted"/>
<evidence type="ECO:0000313" key="2">
    <source>
        <dbReference type="EMBL" id="KKA26190.1"/>
    </source>
</evidence>
<evidence type="ECO:0000256" key="1">
    <source>
        <dbReference type="SAM" id="Phobius"/>
    </source>
</evidence>
<accession>A0A0F4Z793</accession>
<feature type="transmembrane region" description="Helical" evidence="1">
    <location>
        <begin position="76"/>
        <end position="104"/>
    </location>
</feature>
<keyword evidence="1" id="KW-0472">Membrane</keyword>
<gene>
    <name evidence="2" type="ORF">TD95_000072</name>
</gene>
<keyword evidence="3" id="KW-1185">Reference proteome</keyword>
<dbReference type="EMBL" id="LAEV01002237">
    <property type="protein sequence ID" value="KKA26190.1"/>
    <property type="molecule type" value="Genomic_DNA"/>
</dbReference>
<sequence>MALVGKVAHAFSLGTKEFDPTNRFVTSWILPPWVLFALRFVFALYILTARFVIIGFEKSLYGSFAVRKEFSYFTVLTYWGLGFYFLISSLHTLTYCLTGSPLLARWPRFLQALHRFYYTTICIMPVIVTIVYWGVIYDGDWFPTVFAAWENISQHAMNLCFASFEIFIPRTPVAPAVHIVFVTVVMLLYVALAYMTNATVHFYPYTFLDPGPAGAGSTGKVAGYILGIWIAFIVVFFVYRGIVWGRIWITEQKMHMLGKFAARDQRLDMSSPTRGISMVEQETKETV</sequence>
<evidence type="ECO:0000313" key="3">
    <source>
        <dbReference type="Proteomes" id="UP000033483"/>
    </source>
</evidence>
<dbReference type="GO" id="GO:0016020">
    <property type="term" value="C:membrane"/>
    <property type="evidence" value="ECO:0007669"/>
    <property type="project" value="TreeGrafter"/>
</dbReference>
<organism evidence="2 3">
    <name type="scientific">Thielaviopsis punctulata</name>
    <dbReference type="NCBI Taxonomy" id="72032"/>
    <lineage>
        <taxon>Eukaryota</taxon>
        <taxon>Fungi</taxon>
        <taxon>Dikarya</taxon>
        <taxon>Ascomycota</taxon>
        <taxon>Pezizomycotina</taxon>
        <taxon>Sordariomycetes</taxon>
        <taxon>Hypocreomycetidae</taxon>
        <taxon>Microascales</taxon>
        <taxon>Ceratocystidaceae</taxon>
        <taxon>Thielaviopsis</taxon>
    </lineage>
</organism>
<feature type="transmembrane region" description="Helical" evidence="1">
    <location>
        <begin position="223"/>
        <end position="249"/>
    </location>
</feature>
<evidence type="ECO:0008006" key="4">
    <source>
        <dbReference type="Google" id="ProtNLM"/>
    </source>
</evidence>
<protein>
    <recommendedName>
        <fullName evidence="4">FAR-17a/AIG1-like protein</fullName>
    </recommendedName>
</protein>
<dbReference type="Proteomes" id="UP000033483">
    <property type="component" value="Unassembled WGS sequence"/>
</dbReference>
<dbReference type="AlphaFoldDB" id="A0A0F4Z793"/>
<feature type="transmembrane region" description="Helical" evidence="1">
    <location>
        <begin position="33"/>
        <end position="56"/>
    </location>
</feature>
<feature type="transmembrane region" description="Helical" evidence="1">
    <location>
        <begin position="116"/>
        <end position="135"/>
    </location>
</feature>
<comment type="caution">
    <text evidence="2">The sequence shown here is derived from an EMBL/GenBank/DDBJ whole genome shotgun (WGS) entry which is preliminary data.</text>
</comment>
<dbReference type="PANTHER" id="PTHR12242">
    <property type="entry name" value="OS02G0130600 PROTEIN-RELATED"/>
    <property type="match status" value="1"/>
</dbReference>
<dbReference type="PANTHER" id="PTHR12242:SF1">
    <property type="entry name" value="MYND-TYPE DOMAIN-CONTAINING PROTEIN"/>
    <property type="match status" value="1"/>
</dbReference>
<dbReference type="OrthoDB" id="419711at2759"/>
<keyword evidence="1" id="KW-1133">Transmembrane helix</keyword>
<name>A0A0F4Z793_9PEZI</name>